<dbReference type="Proteomes" id="UP001597229">
    <property type="component" value="Unassembled WGS sequence"/>
</dbReference>
<reference evidence="2" key="1">
    <citation type="journal article" date="2019" name="Int. J. Syst. Evol. Microbiol.">
        <title>The Global Catalogue of Microorganisms (GCM) 10K type strain sequencing project: providing services to taxonomists for standard genome sequencing and annotation.</title>
        <authorList>
            <consortium name="The Broad Institute Genomics Platform"/>
            <consortium name="The Broad Institute Genome Sequencing Center for Infectious Disease"/>
            <person name="Wu L."/>
            <person name="Ma J."/>
        </authorList>
    </citation>
    <scope>NUCLEOTIDE SEQUENCE [LARGE SCALE GENOMIC DNA]</scope>
    <source>
        <strain evidence="2">CCUG 52478</strain>
    </source>
</reference>
<dbReference type="EMBL" id="JBHTLX010000029">
    <property type="protein sequence ID" value="MFD1250836.1"/>
    <property type="molecule type" value="Genomic_DNA"/>
</dbReference>
<dbReference type="SUPFAM" id="SSF55144">
    <property type="entry name" value="LigT-like"/>
    <property type="match status" value="1"/>
</dbReference>
<dbReference type="GO" id="GO:0016874">
    <property type="term" value="F:ligase activity"/>
    <property type="evidence" value="ECO:0007669"/>
    <property type="project" value="UniProtKB-KW"/>
</dbReference>
<evidence type="ECO:0000313" key="2">
    <source>
        <dbReference type="Proteomes" id="UP001597229"/>
    </source>
</evidence>
<proteinExistence type="predicted"/>
<organism evidence="1 2">
    <name type="scientific">Nocardioides ginsengisoli</name>
    <dbReference type="NCBI Taxonomy" id="363868"/>
    <lineage>
        <taxon>Bacteria</taxon>
        <taxon>Bacillati</taxon>
        <taxon>Actinomycetota</taxon>
        <taxon>Actinomycetes</taxon>
        <taxon>Propionibacteriales</taxon>
        <taxon>Nocardioidaceae</taxon>
        <taxon>Nocardioides</taxon>
    </lineage>
</organism>
<protein>
    <submittedName>
        <fullName evidence="1">2'-5' RNA ligase family protein</fullName>
    </submittedName>
</protein>
<comment type="caution">
    <text evidence="1">The sequence shown here is derived from an EMBL/GenBank/DDBJ whole genome shotgun (WGS) entry which is preliminary data.</text>
</comment>
<keyword evidence="1" id="KW-0436">Ligase</keyword>
<accession>A0ABW3W6C2</accession>
<gene>
    <name evidence="1" type="ORF">ACFQ3F_23805</name>
</gene>
<dbReference type="RefSeq" id="WP_367918280.1">
    <property type="nucleotide sequence ID" value="NZ_BAABAC010000009.1"/>
</dbReference>
<dbReference type="InterPro" id="IPR009097">
    <property type="entry name" value="Cyclic_Pdiesterase"/>
</dbReference>
<dbReference type="Pfam" id="PF13563">
    <property type="entry name" value="2_5_RNA_ligase2"/>
    <property type="match status" value="1"/>
</dbReference>
<keyword evidence="2" id="KW-1185">Reference proteome</keyword>
<sequence>MAHSVLAVPVPALEPYVRGRWEHYDPGWVSRDPAFTHAHITALAPFVTAPSAGDLERVAEIARTTPALDFALAEIAAFPDGIVHAVPEPTGPFTELTARLWRAFPECPPYEGRFGDVVPHLTLDRLAPEVSVASVEADLEGLLPVRTRAERLELQWYDEGECRVLWAWPFGRWGEFV</sequence>
<dbReference type="Gene3D" id="3.90.1140.10">
    <property type="entry name" value="Cyclic phosphodiesterase"/>
    <property type="match status" value="1"/>
</dbReference>
<evidence type="ECO:0000313" key="1">
    <source>
        <dbReference type="EMBL" id="MFD1250836.1"/>
    </source>
</evidence>
<name>A0ABW3W6C2_9ACTN</name>